<proteinExistence type="predicted"/>
<comment type="caution">
    <text evidence="1">The sequence shown here is derived from an EMBL/GenBank/DDBJ whole genome shotgun (WGS) entry which is preliminary data.</text>
</comment>
<dbReference type="EMBL" id="JARO02010562">
    <property type="protein sequence ID" value="KPP60599.1"/>
    <property type="molecule type" value="Genomic_DNA"/>
</dbReference>
<reference evidence="1 2" key="1">
    <citation type="submission" date="2015-08" db="EMBL/GenBank/DDBJ databases">
        <title>The genome of the Asian arowana (Scleropages formosus).</title>
        <authorList>
            <person name="Tan M.H."/>
            <person name="Gan H.M."/>
            <person name="Croft L.J."/>
            <person name="Austin C.M."/>
        </authorList>
    </citation>
    <scope>NUCLEOTIDE SEQUENCE [LARGE SCALE GENOMIC DNA]</scope>
    <source>
        <strain evidence="1">Aro1</strain>
    </source>
</reference>
<sequence>CTTEEVGIELFKPRAGDGGVEVSALVKRVNLNACLRTGGQGPLGPLAGCPQASDCSLVVGDILLILALKLPNEVVDHAIVKVLPTQARLQSTCNSE</sequence>
<evidence type="ECO:0000313" key="1">
    <source>
        <dbReference type="EMBL" id="KPP60599.1"/>
    </source>
</evidence>
<gene>
    <name evidence="1" type="ORF">Z043_121386</name>
</gene>
<dbReference type="Pfam" id="PF10712">
    <property type="entry name" value="NAD-GH"/>
    <property type="match status" value="1"/>
</dbReference>
<organism evidence="1 2">
    <name type="scientific">Scleropages formosus</name>
    <name type="common">Asian bonytongue</name>
    <name type="synonym">Osteoglossum formosum</name>
    <dbReference type="NCBI Taxonomy" id="113540"/>
    <lineage>
        <taxon>Eukaryota</taxon>
        <taxon>Metazoa</taxon>
        <taxon>Chordata</taxon>
        <taxon>Craniata</taxon>
        <taxon>Vertebrata</taxon>
        <taxon>Euteleostomi</taxon>
        <taxon>Actinopterygii</taxon>
        <taxon>Neopterygii</taxon>
        <taxon>Teleostei</taxon>
        <taxon>Osteoglossocephala</taxon>
        <taxon>Osteoglossomorpha</taxon>
        <taxon>Osteoglossiformes</taxon>
        <taxon>Osteoglossidae</taxon>
        <taxon>Scleropages</taxon>
    </lineage>
</organism>
<dbReference type="InterPro" id="IPR019651">
    <property type="entry name" value="Glutamate_DH_NAD-spec"/>
</dbReference>
<dbReference type="Proteomes" id="UP000034805">
    <property type="component" value="Unassembled WGS sequence"/>
</dbReference>
<evidence type="ECO:0000313" key="2">
    <source>
        <dbReference type="Proteomes" id="UP000034805"/>
    </source>
</evidence>
<protein>
    <submittedName>
        <fullName evidence="1">Uncharacterized protein</fullName>
    </submittedName>
</protein>
<feature type="non-terminal residue" evidence="1">
    <location>
        <position position="1"/>
    </location>
</feature>
<name>A0A0P7U1M7_SCLFO</name>
<dbReference type="AlphaFoldDB" id="A0A0P7U1M7"/>
<accession>A0A0P7U1M7</accession>